<dbReference type="PANTHER" id="PTHR32089">
    <property type="entry name" value="METHYL-ACCEPTING CHEMOTAXIS PROTEIN MCPB"/>
    <property type="match status" value="1"/>
</dbReference>
<name>F8ADM7_THEID</name>
<keyword evidence="4" id="KW-0411">Iron-sulfur</keyword>
<dbReference type="STRING" id="667014.Thein_1040"/>
<dbReference type="PROSITE" id="PS51379">
    <property type="entry name" value="4FE4S_FER_2"/>
    <property type="match status" value="2"/>
</dbReference>
<dbReference type="Pfam" id="PF13237">
    <property type="entry name" value="Fer4_10"/>
    <property type="match status" value="1"/>
</dbReference>
<dbReference type="eggNOG" id="COG2768">
    <property type="taxonomic scope" value="Bacteria"/>
</dbReference>
<evidence type="ECO:0000256" key="6">
    <source>
        <dbReference type="PROSITE-ProRule" id="PRU00284"/>
    </source>
</evidence>
<keyword evidence="5 6" id="KW-0807">Transducer</keyword>
<evidence type="ECO:0000313" key="12">
    <source>
        <dbReference type="Proteomes" id="UP000006793"/>
    </source>
</evidence>
<dbReference type="InterPro" id="IPR004089">
    <property type="entry name" value="MCPsignal_dom"/>
</dbReference>
<dbReference type="GO" id="GO:0046872">
    <property type="term" value="F:metal ion binding"/>
    <property type="evidence" value="ECO:0007669"/>
    <property type="project" value="UniProtKB-KW"/>
</dbReference>
<evidence type="ECO:0000256" key="5">
    <source>
        <dbReference type="ARBA" id="ARBA00023224"/>
    </source>
</evidence>
<reference evidence="11 12" key="2">
    <citation type="journal article" date="2012" name="Stand. Genomic Sci.">
        <title>Complete genome sequence of the thermophilic sulfate-reducing ocean bacterium Thermodesulfatator indicus type strain (CIR29812(T)).</title>
        <authorList>
            <person name="Anderson I."/>
            <person name="Saunders E."/>
            <person name="Lapidus A."/>
            <person name="Nolan M."/>
            <person name="Lucas S."/>
            <person name="Tice H."/>
            <person name="Del Rio T.G."/>
            <person name="Cheng J.F."/>
            <person name="Han C."/>
            <person name="Tapia R."/>
            <person name="Goodwin L.A."/>
            <person name="Pitluck S."/>
            <person name="Liolios K."/>
            <person name="Mavromatis K."/>
            <person name="Pagani I."/>
            <person name="Ivanova N."/>
            <person name="Mikhailova N."/>
            <person name="Pati A."/>
            <person name="Chen A."/>
            <person name="Palaniappan K."/>
            <person name="Land M."/>
            <person name="Hauser L."/>
            <person name="Jeffries C.D."/>
            <person name="Chang Y.J."/>
            <person name="Brambilla E.M."/>
            <person name="Rohde M."/>
            <person name="Spring S."/>
            <person name="Goker M."/>
            <person name="Detter J.C."/>
            <person name="Woyke T."/>
            <person name="Bristow J."/>
            <person name="Eisen J.A."/>
            <person name="Markowitz V."/>
            <person name="Hugenholtz P."/>
            <person name="Kyrpides N.C."/>
            <person name="Klenk H.P."/>
        </authorList>
    </citation>
    <scope>NUCLEOTIDE SEQUENCE [LARGE SCALE GENOMIC DNA]</scope>
    <source>
        <strain evidence="12">DSM 15286 / JCM 11887 / CIR29812</strain>
    </source>
</reference>
<dbReference type="PaxDb" id="667014-Thein_1040"/>
<evidence type="ECO:0000256" key="2">
    <source>
        <dbReference type="ARBA" id="ARBA00022723"/>
    </source>
</evidence>
<dbReference type="InterPro" id="IPR007202">
    <property type="entry name" value="4Fe-4S_dom"/>
</dbReference>
<dbReference type="Gene3D" id="3.40.50.1780">
    <property type="match status" value="1"/>
</dbReference>
<keyword evidence="12" id="KW-1185">Reference proteome</keyword>
<protein>
    <submittedName>
        <fullName evidence="11">Methyl-accepting chemotaxis sensory transducer</fullName>
    </submittedName>
</protein>
<dbReference type="SMART" id="SM00283">
    <property type="entry name" value="MA"/>
    <property type="match status" value="1"/>
</dbReference>
<feature type="coiled-coil region" evidence="7">
    <location>
        <begin position="589"/>
        <end position="616"/>
    </location>
</feature>
<dbReference type="GO" id="GO:0007165">
    <property type="term" value="P:signal transduction"/>
    <property type="evidence" value="ECO:0007669"/>
    <property type="project" value="UniProtKB-KW"/>
</dbReference>
<dbReference type="GO" id="GO:0016020">
    <property type="term" value="C:membrane"/>
    <property type="evidence" value="ECO:0007669"/>
    <property type="project" value="InterPro"/>
</dbReference>
<evidence type="ECO:0000259" key="8">
    <source>
        <dbReference type="PROSITE" id="PS50111"/>
    </source>
</evidence>
<dbReference type="SUPFAM" id="SSF53920">
    <property type="entry name" value="Fe-only hydrogenase"/>
    <property type="match status" value="1"/>
</dbReference>
<dbReference type="SUPFAM" id="SSF58104">
    <property type="entry name" value="Methyl-accepting chemotaxis protein (MCP) signaling domain"/>
    <property type="match status" value="1"/>
</dbReference>
<evidence type="ECO:0000256" key="7">
    <source>
        <dbReference type="SAM" id="Coils"/>
    </source>
</evidence>
<keyword evidence="3" id="KW-0408">Iron</keyword>
<dbReference type="InterPro" id="IPR009016">
    <property type="entry name" value="Fe_hydrogenase"/>
</dbReference>
<dbReference type="Pfam" id="PF02906">
    <property type="entry name" value="Fe_hyd_lg_C"/>
    <property type="match status" value="1"/>
</dbReference>
<accession>F8ADM7</accession>
<dbReference type="RefSeq" id="WP_013907653.1">
    <property type="nucleotide sequence ID" value="NC_015681.1"/>
</dbReference>
<evidence type="ECO:0000256" key="4">
    <source>
        <dbReference type="ARBA" id="ARBA00023014"/>
    </source>
</evidence>
<keyword evidence="7" id="KW-0175">Coiled coil</keyword>
<feature type="domain" description="4Fe-4S ferredoxin-type" evidence="9">
    <location>
        <begin position="7"/>
        <end position="36"/>
    </location>
</feature>
<sequence length="616" mass="70387">MKKELSPVVKVDAEKCNNCHKCIAVCPVKFCNKASESAVEINHNMCIGCGACIEVCETGARQWVDDFDAFMKDVKKTNMVAIVAPAVAANFPHNYLRLNGWLKSIGIKAVFDVSFGAELTVKSYVEYLKKKQPNMIIAQPCPAIVTYMQIYQPELLEYLIPVQSPMLHTIIMIKHFYPEYKDFKVAVISPCLAKKREFDETGLGDYNVTFKSIDKYFREKNIQLSSYPEVDFDNPPAERAVLFSSPGGLMRTAERWIPDIKERTRKIEGVTMVYSYLKKLPELVRKGLNPLLVDCLNCELGCNGGPGSLRQHASPDEVEFYIEKRRKEMQERYKARFGNKVSAKKIEKVVNKYWKEGLYDRSYLNLKENNELKMPSERELKKVYETMHKYSEKDLYNCMACGYGKCQDMAIAIYNGLNKPENCFHYNEAELKNTLTKVMEMKNKNESVAEYIFKSLNEMNQEIATIQEMASRLGELLERQKEEFDGLVSEIESYAKITENFGPIAAAINKIAEQINLLSLNATIEAVRAGEAGRGFTVVANEIKKLADDSKQEVQKIVPYGEKIRKELNKISFQVSDASKEFSQIADIIDQVMREVKEMFSRIQQLEKEASQLVTK</sequence>
<keyword evidence="1" id="KW-0004">4Fe-4S</keyword>
<dbReference type="SUPFAM" id="SSF54862">
    <property type="entry name" value="4Fe-4S ferredoxins"/>
    <property type="match status" value="1"/>
</dbReference>
<evidence type="ECO:0000259" key="10">
    <source>
        <dbReference type="PROSITE" id="PS51656"/>
    </source>
</evidence>
<dbReference type="PATRIC" id="fig|667014.3.peg.1066"/>
<evidence type="ECO:0000256" key="3">
    <source>
        <dbReference type="ARBA" id="ARBA00023004"/>
    </source>
</evidence>
<reference evidence="12" key="1">
    <citation type="submission" date="2011-04" db="EMBL/GenBank/DDBJ databases">
        <title>The complete genome of Thermodesulfatator indicus DSM 15286.</title>
        <authorList>
            <person name="Lucas S."/>
            <person name="Copeland A."/>
            <person name="Lapidus A."/>
            <person name="Bruce D."/>
            <person name="Goodwin L."/>
            <person name="Pitluck S."/>
            <person name="Peters L."/>
            <person name="Kyrpides N."/>
            <person name="Mavromatis K."/>
            <person name="Pagani I."/>
            <person name="Ivanova N."/>
            <person name="Saunders L."/>
            <person name="Detter J.C."/>
            <person name="Tapia R."/>
            <person name="Han C."/>
            <person name="Land M."/>
            <person name="Hauser L."/>
            <person name="Markowitz V."/>
            <person name="Cheng J.-F."/>
            <person name="Hugenholtz P."/>
            <person name="Woyke T."/>
            <person name="Wu D."/>
            <person name="Spring S."/>
            <person name="Schroeder M."/>
            <person name="Brambilla E."/>
            <person name="Klenk H.-P."/>
            <person name="Eisen J.A."/>
        </authorList>
    </citation>
    <scope>NUCLEOTIDE SEQUENCE [LARGE SCALE GENOMIC DNA]</scope>
    <source>
        <strain evidence="12">DSM 15286 / JCM 11887 / CIR29812</strain>
    </source>
</reference>
<dbReference type="GO" id="GO:0051539">
    <property type="term" value="F:4 iron, 4 sulfur cluster binding"/>
    <property type="evidence" value="ECO:0007669"/>
    <property type="project" value="UniProtKB-KW"/>
</dbReference>
<dbReference type="AlphaFoldDB" id="F8ADM7"/>
<dbReference type="Pfam" id="PF00015">
    <property type="entry name" value="MCPsignal"/>
    <property type="match status" value="1"/>
</dbReference>
<dbReference type="PROSITE" id="PS51656">
    <property type="entry name" value="4FE4S"/>
    <property type="match status" value="1"/>
</dbReference>
<dbReference type="HOGENOM" id="CLU_027268_0_0_0"/>
<feature type="coiled-coil region" evidence="7">
    <location>
        <begin position="456"/>
        <end position="483"/>
    </location>
</feature>
<feature type="domain" description="4Fe-4S" evidence="10">
    <location>
        <begin position="379"/>
        <end position="440"/>
    </location>
</feature>
<organism evidence="11 12">
    <name type="scientific">Thermodesulfatator indicus (strain DSM 15286 / JCM 11887 / CIR29812)</name>
    <dbReference type="NCBI Taxonomy" id="667014"/>
    <lineage>
        <taxon>Bacteria</taxon>
        <taxon>Pseudomonadati</taxon>
        <taxon>Thermodesulfobacteriota</taxon>
        <taxon>Thermodesulfobacteria</taxon>
        <taxon>Thermodesulfobacteriales</taxon>
        <taxon>Thermodesulfatatoraceae</taxon>
        <taxon>Thermodesulfatator</taxon>
    </lineage>
</organism>
<evidence type="ECO:0000313" key="11">
    <source>
        <dbReference type="EMBL" id="AEH44911.1"/>
    </source>
</evidence>
<dbReference type="Proteomes" id="UP000006793">
    <property type="component" value="Chromosome"/>
</dbReference>
<feature type="domain" description="4Fe-4S ferredoxin-type" evidence="9">
    <location>
        <begin position="37"/>
        <end position="66"/>
    </location>
</feature>
<evidence type="ECO:0000259" key="9">
    <source>
        <dbReference type="PROSITE" id="PS51379"/>
    </source>
</evidence>
<dbReference type="KEGG" id="tid:Thein_1040"/>
<dbReference type="Gene3D" id="1.10.287.950">
    <property type="entry name" value="Methyl-accepting chemotaxis protein"/>
    <property type="match status" value="1"/>
</dbReference>
<dbReference type="PROSITE" id="PS50111">
    <property type="entry name" value="CHEMOTAXIS_TRANSDUC_2"/>
    <property type="match status" value="1"/>
</dbReference>
<feature type="domain" description="Methyl-accepting transducer" evidence="8">
    <location>
        <begin position="429"/>
        <end position="616"/>
    </location>
</feature>
<dbReference type="PROSITE" id="PS00198">
    <property type="entry name" value="4FE4S_FER_1"/>
    <property type="match status" value="2"/>
</dbReference>
<dbReference type="Gene3D" id="1.10.15.40">
    <property type="entry name" value="Electron transport complex subunit B, putative Fe-S cluster"/>
    <property type="match status" value="1"/>
</dbReference>
<dbReference type="InterPro" id="IPR017900">
    <property type="entry name" value="4Fe4S_Fe_S_CS"/>
</dbReference>
<dbReference type="Gene3D" id="3.30.70.20">
    <property type="match status" value="1"/>
</dbReference>
<gene>
    <name evidence="11" type="ordered locus">Thein_1040</name>
</gene>
<dbReference type="InterPro" id="IPR017896">
    <property type="entry name" value="4Fe4S_Fe-S-bd"/>
</dbReference>
<proteinExistence type="predicted"/>
<evidence type="ECO:0000256" key="1">
    <source>
        <dbReference type="ARBA" id="ARBA00022485"/>
    </source>
</evidence>
<dbReference type="InterPro" id="IPR004108">
    <property type="entry name" value="Fe_hydrogenase_lsu_C"/>
</dbReference>
<dbReference type="OrthoDB" id="9798098at2"/>
<dbReference type="Gene3D" id="3.40.950.10">
    <property type="entry name" value="Fe-only Hydrogenase (Larger Subunit), Chain L, domain 3"/>
    <property type="match status" value="1"/>
</dbReference>
<dbReference type="eggNOG" id="COG0840">
    <property type="taxonomic scope" value="Bacteria"/>
</dbReference>
<dbReference type="Pfam" id="PF04060">
    <property type="entry name" value="FeS"/>
    <property type="match status" value="1"/>
</dbReference>
<dbReference type="eggNOG" id="COG4624">
    <property type="taxonomic scope" value="Bacteria"/>
</dbReference>
<keyword evidence="2" id="KW-0479">Metal-binding</keyword>
<dbReference type="EMBL" id="CP002683">
    <property type="protein sequence ID" value="AEH44911.1"/>
    <property type="molecule type" value="Genomic_DNA"/>
</dbReference>
<dbReference type="InParanoid" id="F8ADM7"/>
<dbReference type="PANTHER" id="PTHR32089:SF112">
    <property type="entry name" value="LYSOZYME-LIKE PROTEIN-RELATED"/>
    <property type="match status" value="1"/>
</dbReference>